<feature type="region of interest" description="Disordered" evidence="3">
    <location>
        <begin position="36"/>
        <end position="81"/>
    </location>
</feature>
<dbReference type="EMBL" id="JABTTQ020000010">
    <property type="protein sequence ID" value="KAK6148611.1"/>
    <property type="molecule type" value="Genomic_DNA"/>
</dbReference>
<proteinExistence type="inferred from homology"/>
<dbReference type="PANTHER" id="PTHR31471">
    <property type="entry name" value="OS02G0116800 PROTEIN"/>
    <property type="match status" value="1"/>
</dbReference>
<comment type="similarity">
    <text evidence="1">Belongs to the remorin family.</text>
</comment>
<name>A0ABR0WM35_REHGL</name>
<dbReference type="InterPro" id="IPR005516">
    <property type="entry name" value="Remorin_C"/>
</dbReference>
<gene>
    <name evidence="5" type="ORF">DH2020_019523</name>
</gene>
<comment type="caution">
    <text evidence="5">The sequence shown here is derived from an EMBL/GenBank/DDBJ whole genome shotgun (WGS) entry which is preliminary data.</text>
</comment>
<evidence type="ECO:0000313" key="5">
    <source>
        <dbReference type="EMBL" id="KAK6148611.1"/>
    </source>
</evidence>
<evidence type="ECO:0000256" key="3">
    <source>
        <dbReference type="SAM" id="MobiDB-lite"/>
    </source>
</evidence>
<evidence type="ECO:0000256" key="1">
    <source>
        <dbReference type="ARBA" id="ARBA00005711"/>
    </source>
</evidence>
<organism evidence="5 6">
    <name type="scientific">Rehmannia glutinosa</name>
    <name type="common">Chinese foxglove</name>
    <dbReference type="NCBI Taxonomy" id="99300"/>
    <lineage>
        <taxon>Eukaryota</taxon>
        <taxon>Viridiplantae</taxon>
        <taxon>Streptophyta</taxon>
        <taxon>Embryophyta</taxon>
        <taxon>Tracheophyta</taxon>
        <taxon>Spermatophyta</taxon>
        <taxon>Magnoliopsida</taxon>
        <taxon>eudicotyledons</taxon>
        <taxon>Gunneridae</taxon>
        <taxon>Pentapetalae</taxon>
        <taxon>asterids</taxon>
        <taxon>lamiids</taxon>
        <taxon>Lamiales</taxon>
        <taxon>Orobanchaceae</taxon>
        <taxon>Rehmannieae</taxon>
        <taxon>Rehmannia</taxon>
    </lineage>
</organism>
<keyword evidence="6" id="KW-1185">Reference proteome</keyword>
<feature type="coiled-coil region" evidence="2">
    <location>
        <begin position="110"/>
        <end position="156"/>
    </location>
</feature>
<evidence type="ECO:0000313" key="6">
    <source>
        <dbReference type="Proteomes" id="UP001318860"/>
    </source>
</evidence>
<dbReference type="Pfam" id="PF03763">
    <property type="entry name" value="Remorin_C"/>
    <property type="match status" value="1"/>
</dbReference>
<evidence type="ECO:0000256" key="2">
    <source>
        <dbReference type="SAM" id="Coils"/>
    </source>
</evidence>
<dbReference type="PANTHER" id="PTHR31471:SF5">
    <property type="entry name" value="GB|AAD39278.1"/>
    <property type="match status" value="1"/>
</dbReference>
<sequence>MMRHSYDSDDIVFASALAASAHAIHSQLEAAKFQVQHTKASNNTRKLEPYRPPQGGPIRKPSTKETTTRSSSFVRPTVSLAEEQRQKQTSIWGLRSSIDAKADAWEKAQIAKIRKRYEKIHSQIQAWENEKKMREKHQMERKKDELEQRKSRNLKHYYSKIARIDHIAGGARAQVDEKRKHEESIVKLKARKMRSTGKTPVNCFCF</sequence>
<keyword evidence="2" id="KW-0175">Coiled coil</keyword>
<accession>A0ABR0WM35</accession>
<evidence type="ECO:0000259" key="4">
    <source>
        <dbReference type="Pfam" id="PF03763"/>
    </source>
</evidence>
<reference evidence="5 6" key="1">
    <citation type="journal article" date="2021" name="Comput. Struct. Biotechnol. J.">
        <title>De novo genome assembly of the potent medicinal plant Rehmannia glutinosa using nanopore technology.</title>
        <authorList>
            <person name="Ma L."/>
            <person name="Dong C."/>
            <person name="Song C."/>
            <person name="Wang X."/>
            <person name="Zheng X."/>
            <person name="Niu Y."/>
            <person name="Chen S."/>
            <person name="Feng W."/>
        </authorList>
    </citation>
    <scope>NUCLEOTIDE SEQUENCE [LARGE SCALE GENOMIC DNA]</scope>
    <source>
        <strain evidence="5">DH-2019</strain>
    </source>
</reference>
<dbReference type="Proteomes" id="UP001318860">
    <property type="component" value="Unassembled WGS sequence"/>
</dbReference>
<feature type="domain" description="Remorin C-terminal" evidence="4">
    <location>
        <begin position="98"/>
        <end position="201"/>
    </location>
</feature>
<protein>
    <recommendedName>
        <fullName evidence="4">Remorin C-terminal domain-containing protein</fullName>
    </recommendedName>
</protein>